<accession>A0A4R5VXU1</accession>
<gene>
    <name evidence="3" type="ORF">E2K98_04925</name>
    <name evidence="2" type="ORF">RCG21_00360</name>
</gene>
<dbReference type="InterPro" id="IPR001308">
    <property type="entry name" value="ETF_a/FixB"/>
</dbReference>
<evidence type="ECO:0000313" key="5">
    <source>
        <dbReference type="Proteomes" id="UP001178888"/>
    </source>
</evidence>
<feature type="domain" description="Electron transfer flavoprotein alpha subunit C-terminal" evidence="1">
    <location>
        <begin position="206"/>
        <end position="288"/>
    </location>
</feature>
<dbReference type="PANTHER" id="PTHR43153:SF1">
    <property type="entry name" value="ELECTRON TRANSFER FLAVOPROTEIN SUBUNIT ALPHA, MITOCHONDRIAL"/>
    <property type="match status" value="1"/>
</dbReference>
<sequence>MNHIICYVPIQSGKVINEKTWGLYHFAKKIAQLEHSRFLAIVVHSGLEEKTLLELPFDEVYHVKLEEEQWHLVEAHIQAFERIYQELSAIQGMCLFSSGYLYHDIATSLSDKHKSDISIKVLEVKQIGDGPKNYMVRRSLYNEKIQEWITLSPEINFQYVTIDQAILYGEKENGQRPRLKGIHFKFENDRKIKFVKSSKMSLEELKITEARCVIGIGRGVSGCNQEELNLIMKLAEILNAPIGGSKVADELGLIPRENRIGASGSNIEADIYIAIGISGSTQHLEGIRGVKNVIAINDDASAPIFNRCDIGIVGDFREGVKMLVESFEMERRYQEAYA</sequence>
<dbReference type="GO" id="GO:0050660">
    <property type="term" value="F:flavin adenine dinucleotide binding"/>
    <property type="evidence" value="ECO:0007669"/>
    <property type="project" value="InterPro"/>
</dbReference>
<dbReference type="RefSeq" id="WP_133333144.1">
    <property type="nucleotide sequence ID" value="NZ_JAVGVR010000001.1"/>
</dbReference>
<dbReference type="Gene3D" id="3.40.50.1220">
    <property type="entry name" value="TPP-binding domain"/>
    <property type="match status" value="1"/>
</dbReference>
<dbReference type="EMBL" id="JAVGVR010000001">
    <property type="protein sequence ID" value="MDQ6594914.1"/>
    <property type="molecule type" value="Genomic_DNA"/>
</dbReference>
<dbReference type="GO" id="GO:0033539">
    <property type="term" value="P:fatty acid beta-oxidation using acyl-CoA dehydrogenase"/>
    <property type="evidence" value="ECO:0007669"/>
    <property type="project" value="TreeGrafter"/>
</dbReference>
<comment type="caution">
    <text evidence="3">The sequence shown here is derived from an EMBL/GenBank/DDBJ whole genome shotgun (WGS) entry which is preliminary data.</text>
</comment>
<dbReference type="InterPro" id="IPR029035">
    <property type="entry name" value="DHS-like_NAD/FAD-binding_dom"/>
</dbReference>
<dbReference type="Proteomes" id="UP000295132">
    <property type="component" value="Unassembled WGS sequence"/>
</dbReference>
<name>A0A4R5VXU1_9BACI</name>
<protein>
    <submittedName>
        <fullName evidence="3">Electron transfer flavoprotein subunit alpha/FixB family protein</fullName>
    </submittedName>
    <submittedName>
        <fullName evidence="2">FAD-binding protein</fullName>
    </submittedName>
</protein>
<evidence type="ECO:0000313" key="3">
    <source>
        <dbReference type="EMBL" id="TDK64205.1"/>
    </source>
</evidence>
<dbReference type="GO" id="GO:0009055">
    <property type="term" value="F:electron transfer activity"/>
    <property type="evidence" value="ECO:0007669"/>
    <property type="project" value="InterPro"/>
</dbReference>
<dbReference type="EMBL" id="SMYO01000002">
    <property type="protein sequence ID" value="TDK64205.1"/>
    <property type="molecule type" value="Genomic_DNA"/>
</dbReference>
<proteinExistence type="predicted"/>
<dbReference type="PANTHER" id="PTHR43153">
    <property type="entry name" value="ELECTRON TRANSFER FLAVOPROTEIN ALPHA"/>
    <property type="match status" value="1"/>
</dbReference>
<dbReference type="AlphaFoldDB" id="A0A4R5VXU1"/>
<dbReference type="SUPFAM" id="SSF52467">
    <property type="entry name" value="DHS-like NAD/FAD-binding domain"/>
    <property type="match status" value="1"/>
</dbReference>
<reference evidence="3 4" key="1">
    <citation type="submission" date="2019-03" db="EMBL/GenBank/DDBJ databases">
        <title>Bacillus niacini sp. nov. a Nicotinate-Metabolizing Mesophile Isolated from Soil.</title>
        <authorList>
            <person name="Zhang G."/>
        </authorList>
    </citation>
    <scope>NUCLEOTIDE SEQUENCE [LARGE SCALE GENOMIC DNA]</scope>
    <source>
        <strain evidence="3 4">WN066</strain>
    </source>
</reference>
<evidence type="ECO:0000259" key="1">
    <source>
        <dbReference type="Pfam" id="PF00766"/>
    </source>
</evidence>
<dbReference type="Proteomes" id="UP001178888">
    <property type="component" value="Unassembled WGS sequence"/>
</dbReference>
<reference evidence="2" key="2">
    <citation type="submission" date="2023-08" db="EMBL/GenBank/DDBJ databases">
        <title>Nitrogen cycling bacteria in agricultural field soils.</title>
        <authorList>
            <person name="Jang J."/>
        </authorList>
    </citation>
    <scope>NUCLEOTIDE SEQUENCE</scope>
    <source>
        <strain evidence="2">PS3-36</strain>
    </source>
</reference>
<evidence type="ECO:0000313" key="4">
    <source>
        <dbReference type="Proteomes" id="UP000295132"/>
    </source>
</evidence>
<evidence type="ECO:0000313" key="2">
    <source>
        <dbReference type="EMBL" id="MDQ6594914.1"/>
    </source>
</evidence>
<organism evidence="3 4">
    <name type="scientific">Bacillus salipaludis</name>
    <dbReference type="NCBI Taxonomy" id="2547811"/>
    <lineage>
        <taxon>Bacteria</taxon>
        <taxon>Bacillati</taxon>
        <taxon>Bacillota</taxon>
        <taxon>Bacilli</taxon>
        <taxon>Bacillales</taxon>
        <taxon>Bacillaceae</taxon>
        <taxon>Bacillus</taxon>
    </lineage>
</organism>
<keyword evidence="5" id="KW-1185">Reference proteome</keyword>
<dbReference type="Pfam" id="PF00766">
    <property type="entry name" value="ETF_alpha"/>
    <property type="match status" value="1"/>
</dbReference>
<dbReference type="InterPro" id="IPR014731">
    <property type="entry name" value="ETF_asu_C"/>
</dbReference>